<dbReference type="GO" id="GO:0003700">
    <property type="term" value="F:DNA-binding transcription factor activity"/>
    <property type="evidence" value="ECO:0007669"/>
    <property type="project" value="InterPro"/>
</dbReference>
<gene>
    <name evidence="1" type="ordered locus">Bmur_2672</name>
</gene>
<dbReference type="STRING" id="526224.Bmur_2672"/>
<reference evidence="1 2" key="1">
    <citation type="journal article" date="2010" name="Stand. Genomic Sci.">
        <title>Complete genome sequence of Brachyspira murdochii type strain (56-150).</title>
        <authorList>
            <person name="Pati A."/>
            <person name="Sikorski J."/>
            <person name="Gronow S."/>
            <person name="Munk C."/>
            <person name="Lapidus A."/>
            <person name="Copeland A."/>
            <person name="Glavina Del Tio T."/>
            <person name="Nolan M."/>
            <person name="Lucas S."/>
            <person name="Chen F."/>
            <person name="Tice H."/>
            <person name="Cheng J.F."/>
            <person name="Han C."/>
            <person name="Detter J.C."/>
            <person name="Bruce D."/>
            <person name="Tapia R."/>
            <person name="Goodwin L."/>
            <person name="Pitluck S."/>
            <person name="Liolios K."/>
            <person name="Ivanova N."/>
            <person name="Mavromatis K."/>
            <person name="Mikhailova N."/>
            <person name="Chen A."/>
            <person name="Palaniappan K."/>
            <person name="Land M."/>
            <person name="Hauser L."/>
            <person name="Chang Y.J."/>
            <person name="Jeffries C.D."/>
            <person name="Spring S."/>
            <person name="Rohde M."/>
            <person name="Goker M."/>
            <person name="Bristow J."/>
            <person name="Eisen J.A."/>
            <person name="Markowitz V."/>
            <person name="Hugenholtz P."/>
            <person name="Kyrpides N.C."/>
            <person name="Klenk H.P."/>
        </authorList>
    </citation>
    <scope>NUCLEOTIDE SEQUENCE [LARGE SCALE GENOMIC DNA]</scope>
    <source>
        <strain evidence="2">ATCC 51284 / DSM 12563 / 56-150</strain>
    </source>
</reference>
<dbReference type="HOGENOM" id="CLU_961964_0_0_12"/>
<sequence>MIDDEFIKKKISEYKATKSIIALREINEHLSNYIYNYPRKVFGAYHEKALEFYSYYIERIDNIILKYNETDAKFITWLTYTLRTHYINFLDFKKRKEKYNKKEISMDAPLYKSLYEREAITLHDVLYETKSYSINEYIENYNDDGNIETIALNIFNYIEKEFKSRDSLAFFIHNLELFINFIISPLMKYFNIDYEEAYSIIEKARATYINKYNDILKQQDKIAKVNAQIEENNKRGIFTVHLASKKQDYIKKLHKIKINVPYGFIAKLLNITSNTVTKIINKIKTDLKENFKNLL</sequence>
<dbReference type="NCBIfam" id="TIGR02937">
    <property type="entry name" value="sigma70-ECF"/>
    <property type="match status" value="1"/>
</dbReference>
<dbReference type="Proteomes" id="UP000001915">
    <property type="component" value="Chromosome"/>
</dbReference>
<accession>D5U716</accession>
<dbReference type="EMBL" id="CP001959">
    <property type="protein sequence ID" value="ADG72740.1"/>
    <property type="molecule type" value="Genomic_DNA"/>
</dbReference>
<name>D5U716_BRAM5</name>
<dbReference type="GO" id="GO:0006352">
    <property type="term" value="P:DNA-templated transcription initiation"/>
    <property type="evidence" value="ECO:0007669"/>
    <property type="project" value="InterPro"/>
</dbReference>
<dbReference type="KEGG" id="brm:Bmur_2672"/>
<dbReference type="OrthoDB" id="306199at2"/>
<organism evidence="1 2">
    <name type="scientific">Brachyspira murdochii (strain ATCC 51284 / DSM 12563 / 56-150)</name>
    <name type="common">Serpulina murdochii</name>
    <dbReference type="NCBI Taxonomy" id="526224"/>
    <lineage>
        <taxon>Bacteria</taxon>
        <taxon>Pseudomonadati</taxon>
        <taxon>Spirochaetota</taxon>
        <taxon>Spirochaetia</taxon>
        <taxon>Brachyspirales</taxon>
        <taxon>Brachyspiraceae</taxon>
        <taxon>Brachyspira</taxon>
    </lineage>
</organism>
<protein>
    <submittedName>
        <fullName evidence="1">RNA polymerase sigma subunit RpoD</fullName>
    </submittedName>
</protein>
<dbReference type="InterPro" id="IPR014284">
    <property type="entry name" value="RNA_pol_sigma-70_dom"/>
</dbReference>
<dbReference type="AlphaFoldDB" id="D5U716"/>
<evidence type="ECO:0000313" key="2">
    <source>
        <dbReference type="Proteomes" id="UP000001915"/>
    </source>
</evidence>
<evidence type="ECO:0000313" key="1">
    <source>
        <dbReference type="EMBL" id="ADG72740.1"/>
    </source>
</evidence>
<dbReference type="RefSeq" id="WP_013115076.1">
    <property type="nucleotide sequence ID" value="NC_014150.1"/>
</dbReference>
<proteinExistence type="predicted"/>